<evidence type="ECO:0000256" key="2">
    <source>
        <dbReference type="ARBA" id="ARBA00009415"/>
    </source>
</evidence>
<dbReference type="PANTHER" id="PTHR16011">
    <property type="entry name" value="IFT57/HIPPI"/>
    <property type="match status" value="1"/>
</dbReference>
<evidence type="ECO:0000313" key="6">
    <source>
        <dbReference type="EMBL" id="SVE93160.1"/>
    </source>
</evidence>
<dbReference type="GO" id="GO:0005815">
    <property type="term" value="C:microtubule organizing center"/>
    <property type="evidence" value="ECO:0007669"/>
    <property type="project" value="TreeGrafter"/>
</dbReference>
<evidence type="ECO:0000256" key="5">
    <source>
        <dbReference type="SAM" id="Coils"/>
    </source>
</evidence>
<organism evidence="6">
    <name type="scientific">Moina brachiata</name>
    <dbReference type="NCBI Taxonomy" id="675436"/>
    <lineage>
        <taxon>Eukaryota</taxon>
        <taxon>Metazoa</taxon>
        <taxon>Ecdysozoa</taxon>
        <taxon>Arthropoda</taxon>
        <taxon>Crustacea</taxon>
        <taxon>Branchiopoda</taxon>
        <taxon>Diplostraca</taxon>
        <taxon>Cladocera</taxon>
        <taxon>Anomopoda</taxon>
        <taxon>Moinidae</taxon>
        <taxon>Moina</taxon>
    </lineage>
</organism>
<dbReference type="GO" id="GO:0005929">
    <property type="term" value="C:cilium"/>
    <property type="evidence" value="ECO:0007669"/>
    <property type="project" value="UniProtKB-SubCell"/>
</dbReference>
<sequence length="402" mass="46394">MVYDMTKVANGNRGDAQNDDGHPSPGAAFNVFILMEDLIDKMKLLKYEAEFLKEFNIKPLSRHYFAIATNPGEQFYMFVILAAWLIRKGKKSFDIPQESDDPNATVSNILDHVRKLSIQVDFPPNRLKQGCGEHVVFVLDKLADYALKVNHFTWDQPNMQQEEESVEEENGSGDELDLDQIEEEMAAQYGSDEEDYDANYLNINIQTITPHVNQIRGEVLESNADVETWRSEVERVIPRLKLSMKPDARDWRSRLDMLFKYSDNVSSMMSSSQSLLQRVSVDIEKSMERVETREKYLNTQLNDLLSQYSKTQEQLNQVDEKYSKLSVGIDDRNRKLNQLNEEIQRIKTELDERSLNMTDGTPLVNLKKVLVRLKGELNVMDVLDLPDIAKSEVFSLRQLVDK</sequence>
<dbReference type="AlphaFoldDB" id="A0A4Y7NIV6"/>
<dbReference type="GO" id="GO:1905515">
    <property type="term" value="P:non-motile cilium assembly"/>
    <property type="evidence" value="ECO:0007669"/>
    <property type="project" value="TreeGrafter"/>
</dbReference>
<dbReference type="PANTHER" id="PTHR16011:SF0">
    <property type="entry name" value="INTRAFLAGELLAR TRANSPORT PROTEIN 57 HOMOLOG"/>
    <property type="match status" value="1"/>
</dbReference>
<dbReference type="EMBL" id="LR023541">
    <property type="protein sequence ID" value="SVE93160.1"/>
    <property type="molecule type" value="mRNA"/>
</dbReference>
<comment type="similarity">
    <text evidence="2">Belongs to the IFT57 family.</text>
</comment>
<dbReference type="Pfam" id="PF10498">
    <property type="entry name" value="IFT57"/>
    <property type="match status" value="1"/>
</dbReference>
<dbReference type="InterPro" id="IPR019530">
    <property type="entry name" value="Intra-flagellar_transport_57"/>
</dbReference>
<evidence type="ECO:0000256" key="4">
    <source>
        <dbReference type="ARBA" id="ARBA00023273"/>
    </source>
</evidence>
<keyword evidence="5" id="KW-0175">Coiled coil</keyword>
<comment type="subcellular location">
    <subcellularLocation>
        <location evidence="1">Cell projection</location>
        <location evidence="1">Cilium</location>
    </subcellularLocation>
</comment>
<gene>
    <name evidence="6" type="primary">EOG090X0ADS</name>
</gene>
<dbReference type="GO" id="GO:0030992">
    <property type="term" value="C:intraciliary transport particle B"/>
    <property type="evidence" value="ECO:0007669"/>
    <property type="project" value="TreeGrafter"/>
</dbReference>
<reference evidence="6" key="1">
    <citation type="submission" date="2018-08" db="EMBL/GenBank/DDBJ databases">
        <authorList>
            <person name="Cornetti L."/>
        </authorList>
    </citation>
    <scope>NUCLEOTIDE SEQUENCE</scope>
    <source>
        <strain evidence="6">DE-FRO-2-1</strain>
    </source>
</reference>
<name>A0A4Y7NIV6_9CRUS</name>
<proteinExistence type="evidence at transcript level"/>
<keyword evidence="4" id="KW-0966">Cell projection</keyword>
<keyword evidence="3" id="KW-0969">Cilium</keyword>
<dbReference type="GO" id="GO:0042073">
    <property type="term" value="P:intraciliary transport"/>
    <property type="evidence" value="ECO:0007669"/>
    <property type="project" value="TreeGrafter"/>
</dbReference>
<feature type="coiled-coil region" evidence="5">
    <location>
        <begin position="301"/>
        <end position="356"/>
    </location>
</feature>
<protein>
    <submittedName>
        <fullName evidence="6">EOG090X0ADS</fullName>
    </submittedName>
</protein>
<evidence type="ECO:0000256" key="1">
    <source>
        <dbReference type="ARBA" id="ARBA00004138"/>
    </source>
</evidence>
<accession>A0A4Y7NIV6</accession>
<evidence type="ECO:0000256" key="3">
    <source>
        <dbReference type="ARBA" id="ARBA00023069"/>
    </source>
</evidence>
<dbReference type="GO" id="GO:0005794">
    <property type="term" value="C:Golgi apparatus"/>
    <property type="evidence" value="ECO:0007669"/>
    <property type="project" value="TreeGrafter"/>
</dbReference>